<protein>
    <submittedName>
        <fullName evidence="2">Uncharacterized protein</fullName>
    </submittedName>
</protein>
<dbReference type="EMBL" id="JAWHQM010000002">
    <property type="protein sequence ID" value="KAK5625597.1"/>
    <property type="molecule type" value="Genomic_DNA"/>
</dbReference>
<sequence length="480" mass="54575">MPRIKKSFDRATGQAFTQWEVPGPRAMSGPWNRQRSPWRHTLDFPPKRETKGSAPLVDICVRVAVQHIDQLKKEYLQQLPHHVLGRIWECIKQTESISLETWKLLATTLAPTYTSGEAGRYTCPLLVNHFIAVAKRQPIAAYIEPLISDAFEFLTHISITSNVHGNTAELLQLVQLKNLAILEFTQDDTGQEARSFAHLTDSVLREWSMTPGAFPLLRILKIWGNDCTTKHSLRYISVFPSLVLYDVAGELRDWQDTDESVWKGHDETWKSHLDKTILKHARLLNRALIPDHLTKLTPAPFARDNPSPNPQKSIIPEINLVPSETDTSGASHGLKDRIRRFYESENTWAFVMYSYIGTLLSNRDFSSQGLDIGENALGLGELSFPPRPMINIILHPGLAGFKISSRVCCLSKNIFRRFETQITFVRYLHGERQQEAPKTAPAANKAFKRPSRREADQVPDKIRARKRLKTLSLLESFSKG</sequence>
<evidence type="ECO:0000313" key="2">
    <source>
        <dbReference type="EMBL" id="KAK5625597.1"/>
    </source>
</evidence>
<feature type="compositionally biased region" description="Basic and acidic residues" evidence="1">
    <location>
        <begin position="452"/>
        <end position="462"/>
    </location>
</feature>
<name>A0AAN7Z1H6_9PEZI</name>
<gene>
    <name evidence="2" type="ORF">RRF57_001313</name>
</gene>
<feature type="region of interest" description="Disordered" evidence="1">
    <location>
        <begin position="21"/>
        <end position="45"/>
    </location>
</feature>
<evidence type="ECO:0000313" key="3">
    <source>
        <dbReference type="Proteomes" id="UP001305414"/>
    </source>
</evidence>
<feature type="region of interest" description="Disordered" evidence="1">
    <location>
        <begin position="435"/>
        <end position="462"/>
    </location>
</feature>
<dbReference type="AlphaFoldDB" id="A0AAN7Z1H6"/>
<feature type="region of interest" description="Disordered" evidence="1">
    <location>
        <begin position="299"/>
        <end position="331"/>
    </location>
</feature>
<organism evidence="2 3">
    <name type="scientific">Xylaria bambusicola</name>
    <dbReference type="NCBI Taxonomy" id="326684"/>
    <lineage>
        <taxon>Eukaryota</taxon>
        <taxon>Fungi</taxon>
        <taxon>Dikarya</taxon>
        <taxon>Ascomycota</taxon>
        <taxon>Pezizomycotina</taxon>
        <taxon>Sordariomycetes</taxon>
        <taxon>Xylariomycetidae</taxon>
        <taxon>Xylariales</taxon>
        <taxon>Xylariaceae</taxon>
        <taxon>Xylaria</taxon>
    </lineage>
</organism>
<proteinExistence type="predicted"/>
<dbReference type="Proteomes" id="UP001305414">
    <property type="component" value="Unassembled WGS sequence"/>
</dbReference>
<reference evidence="2 3" key="1">
    <citation type="submission" date="2023-10" db="EMBL/GenBank/DDBJ databases">
        <title>Draft genome sequence of Xylaria bambusicola isolate GMP-LS, the root and basal stem rot pathogen of sugarcane in Indonesia.</title>
        <authorList>
            <person name="Selvaraj P."/>
            <person name="Muralishankar V."/>
            <person name="Muruganantham S."/>
            <person name="Sp S."/>
            <person name="Haryani S."/>
            <person name="Lau K.J.X."/>
            <person name="Naqvi N.I."/>
        </authorList>
    </citation>
    <scope>NUCLEOTIDE SEQUENCE [LARGE SCALE GENOMIC DNA]</scope>
    <source>
        <strain evidence="2">GMP-LS</strain>
    </source>
</reference>
<evidence type="ECO:0000256" key="1">
    <source>
        <dbReference type="SAM" id="MobiDB-lite"/>
    </source>
</evidence>
<accession>A0AAN7Z1H6</accession>
<comment type="caution">
    <text evidence="2">The sequence shown here is derived from an EMBL/GenBank/DDBJ whole genome shotgun (WGS) entry which is preliminary data.</text>
</comment>
<keyword evidence="3" id="KW-1185">Reference proteome</keyword>